<accession>A0A428VYZ1</accession>
<dbReference type="Pfam" id="PF14355">
    <property type="entry name" value="Abi_C"/>
    <property type="match status" value="1"/>
</dbReference>
<gene>
    <name evidence="2" type="ORF">DMA12_41935</name>
</gene>
<sequence length="303" mass="32749">MRAADFLLEPEPGFDIEGEFIPPVLDEDLLKALRTGPLDGVTDVSAAIGLLDLVHDQLSRYGTDGSQSLVDPQIELAINTLAAVTTRAGVPLQVPFRNFTRFRSYWLKNDGHNSWQARRDILEEIFEPTRAKLVEIDARPLDARLPAESLAELKDTSAILEHLQRIQRAIVTDPAQVIGSAKELVESTAKVVLTELGLPVDDKADVPALVKDTQTALGLHPSTHTPGPDGSDAVKKILGSVTGVAIGVAELRNRHGTGHGVAGPRTGLSARHAHLAVNAAFTWCQLMLDTLADKQAPWRQSSQ</sequence>
<dbReference type="Proteomes" id="UP000286716">
    <property type="component" value="Unassembled WGS sequence"/>
</dbReference>
<proteinExistence type="predicted"/>
<evidence type="ECO:0000313" key="2">
    <source>
        <dbReference type="EMBL" id="RSM36039.1"/>
    </source>
</evidence>
<organism evidence="2 3">
    <name type="scientific">Amycolatopsis balhimycina DSM 5908</name>
    <dbReference type="NCBI Taxonomy" id="1081091"/>
    <lineage>
        <taxon>Bacteria</taxon>
        <taxon>Bacillati</taxon>
        <taxon>Actinomycetota</taxon>
        <taxon>Actinomycetes</taxon>
        <taxon>Pseudonocardiales</taxon>
        <taxon>Pseudonocardiaceae</taxon>
        <taxon>Amycolatopsis</taxon>
    </lineage>
</organism>
<evidence type="ECO:0000259" key="1">
    <source>
        <dbReference type="Pfam" id="PF14355"/>
    </source>
</evidence>
<evidence type="ECO:0000313" key="3">
    <source>
        <dbReference type="Proteomes" id="UP000286716"/>
    </source>
</evidence>
<dbReference type="EMBL" id="QHHU01000093">
    <property type="protein sequence ID" value="RSM36039.1"/>
    <property type="molecule type" value="Genomic_DNA"/>
</dbReference>
<dbReference type="RefSeq" id="WP_125592350.1">
    <property type="nucleotide sequence ID" value="NZ_QHHU01000093.1"/>
</dbReference>
<reference evidence="2 3" key="1">
    <citation type="submission" date="2018-05" db="EMBL/GenBank/DDBJ databases">
        <title>Evolution of GPA BGCs.</title>
        <authorList>
            <person name="Waglechner N."/>
            <person name="Wright G.D."/>
        </authorList>
    </citation>
    <scope>NUCLEOTIDE SEQUENCE [LARGE SCALE GENOMIC DNA]</scope>
    <source>
        <strain evidence="2 3">DSM 5908</strain>
    </source>
</reference>
<comment type="caution">
    <text evidence="2">The sequence shown here is derived from an EMBL/GenBank/DDBJ whole genome shotgun (WGS) entry which is preliminary data.</text>
</comment>
<protein>
    <recommendedName>
        <fullName evidence="1">Abortive infection protein-like C-terminal domain-containing protein</fullName>
    </recommendedName>
</protein>
<dbReference type="AlphaFoldDB" id="A0A428VYZ1"/>
<name>A0A428VYZ1_AMYBA</name>
<keyword evidence="3" id="KW-1185">Reference proteome</keyword>
<feature type="domain" description="Abortive infection protein-like C-terminal" evidence="1">
    <location>
        <begin position="207"/>
        <end position="289"/>
    </location>
</feature>
<dbReference type="InterPro" id="IPR026001">
    <property type="entry name" value="Abi-like_C"/>
</dbReference>
<dbReference type="OrthoDB" id="5139861at2"/>